<dbReference type="InterPro" id="IPR000742">
    <property type="entry name" value="EGF"/>
</dbReference>
<dbReference type="CDD" id="cd00054">
    <property type="entry name" value="EGF_CA"/>
    <property type="match status" value="1"/>
</dbReference>
<dbReference type="AlphaFoldDB" id="D3BQK9"/>
<dbReference type="InParanoid" id="D3BQK9"/>
<accession>D3BQK9</accession>
<dbReference type="PROSITE" id="PS01186">
    <property type="entry name" value="EGF_2"/>
    <property type="match status" value="1"/>
</dbReference>
<evidence type="ECO:0000313" key="4">
    <source>
        <dbReference type="EMBL" id="EFA76429.1"/>
    </source>
</evidence>
<dbReference type="PANTHER" id="PTHR24032">
    <property type="entry name" value="EGF-LIKE DOMAIN-CONTAINING PROTEIN-RELATED-RELATED"/>
    <property type="match status" value="1"/>
</dbReference>
<dbReference type="Pfam" id="PF22933">
    <property type="entry name" value="ComC_SSD"/>
    <property type="match status" value="1"/>
</dbReference>
<evidence type="ECO:0000259" key="3">
    <source>
        <dbReference type="PROSITE" id="PS01186"/>
    </source>
</evidence>
<reference evidence="4 5" key="1">
    <citation type="journal article" date="2011" name="Genome Res.">
        <title>Phylogeny-wide analysis of social amoeba genomes highlights ancient origins for complex intercellular communication.</title>
        <authorList>
            <person name="Heidel A.J."/>
            <person name="Lawal H.M."/>
            <person name="Felder M."/>
            <person name="Schilde C."/>
            <person name="Helps N.R."/>
            <person name="Tunggal B."/>
            <person name="Rivero F."/>
            <person name="John U."/>
            <person name="Schleicher M."/>
            <person name="Eichinger L."/>
            <person name="Platzer M."/>
            <person name="Noegel A.A."/>
            <person name="Schaap P."/>
            <person name="Gloeckner G."/>
        </authorList>
    </citation>
    <scope>NUCLEOTIDE SEQUENCE [LARGE SCALE GENOMIC DNA]</scope>
    <source>
        <strain evidence="5">ATCC 26659 / Pp 5 / PN500</strain>
    </source>
</reference>
<evidence type="ECO:0000313" key="5">
    <source>
        <dbReference type="Proteomes" id="UP000001396"/>
    </source>
</evidence>
<feature type="domain" description="EGF-like" evidence="2 3">
    <location>
        <begin position="136"/>
        <end position="147"/>
    </location>
</feature>
<keyword evidence="1" id="KW-0472">Membrane</keyword>
<sequence>MNCIISNYTLDKEISLDIQSKLQNISSLTSLDLIITSISNITNNGGHITIVGNFGTNAYFPQARVLTDGDFCGLVTFNATALICSIRAGYEITTHNISVTRSGQEGFGNLNVVPPVDDCGANSLCNSNGRCYHARCQCFNGYNGFYCESKIDSGVVVLPDDHYPSPTVVTTTGFLFKFNVIAVQELDPLGEIVDEVITNQWNYSVTSNSTLTTHSYMISRPGQSTTIEATIDYSSLERSIKFAGITTIYQAQSLKLMIALKQWNFQDKLNIIRVIMESEFEAEKKEKSECGDEDEAVSDIGIDSITDNMKFVKVTYGDKAFYGRFLPFAMADKRSVAVENRVLNITTVSNTTKAYISMTLPYCDQQCIIDPDFSLLIDTGASEVTCKSKEKSKAWLIATVVVVVSVVLIAAAITAYMLSKKIAKQKREHRNMQQKLQKFASGQ</sequence>
<dbReference type="SUPFAM" id="SSF57196">
    <property type="entry name" value="EGF/Laminin"/>
    <property type="match status" value="1"/>
</dbReference>
<dbReference type="Pfam" id="PF23106">
    <property type="entry name" value="EGF_Teneurin"/>
    <property type="match status" value="1"/>
</dbReference>
<feature type="transmembrane region" description="Helical" evidence="1">
    <location>
        <begin position="394"/>
        <end position="418"/>
    </location>
</feature>
<dbReference type="OMA" id="NNESPIC"/>
<dbReference type="GeneID" id="31365665"/>
<proteinExistence type="predicted"/>
<dbReference type="EMBL" id="ADBJ01000047">
    <property type="protein sequence ID" value="EFA76429.1"/>
    <property type="molecule type" value="Genomic_DNA"/>
</dbReference>
<dbReference type="InterPro" id="IPR054484">
    <property type="entry name" value="ComC_SSD"/>
</dbReference>
<protein>
    <recommendedName>
        <fullName evidence="2 3">EGF-like domain-containing protein</fullName>
    </recommendedName>
</protein>
<gene>
    <name evidence="4" type="ORF">PPL_10194</name>
</gene>
<comment type="caution">
    <text evidence="4">The sequence shown here is derived from an EMBL/GenBank/DDBJ whole genome shotgun (WGS) entry which is preliminary data.</text>
</comment>
<evidence type="ECO:0000259" key="2">
    <source>
        <dbReference type="PROSITE" id="PS00022"/>
    </source>
</evidence>
<dbReference type="RefSeq" id="XP_020428561.1">
    <property type="nucleotide sequence ID" value="XM_020580976.1"/>
</dbReference>
<dbReference type="PROSITE" id="PS00022">
    <property type="entry name" value="EGF_1"/>
    <property type="match status" value="1"/>
</dbReference>
<dbReference type="Proteomes" id="UP000001396">
    <property type="component" value="Unassembled WGS sequence"/>
</dbReference>
<keyword evidence="1" id="KW-0812">Transmembrane</keyword>
<organism evidence="4 5">
    <name type="scientific">Heterostelium pallidum (strain ATCC 26659 / Pp 5 / PN500)</name>
    <name type="common">Cellular slime mold</name>
    <name type="synonym">Polysphondylium pallidum</name>
    <dbReference type="NCBI Taxonomy" id="670386"/>
    <lineage>
        <taxon>Eukaryota</taxon>
        <taxon>Amoebozoa</taxon>
        <taxon>Evosea</taxon>
        <taxon>Eumycetozoa</taxon>
        <taxon>Dictyostelia</taxon>
        <taxon>Acytosteliales</taxon>
        <taxon>Acytosteliaceae</taxon>
        <taxon>Heterostelium</taxon>
    </lineage>
</organism>
<keyword evidence="5" id="KW-1185">Reference proteome</keyword>
<name>D3BQK9_HETP5</name>
<dbReference type="InterPro" id="IPR053331">
    <property type="entry name" value="EGF-like_comC"/>
</dbReference>
<evidence type="ECO:0000256" key="1">
    <source>
        <dbReference type="SAM" id="Phobius"/>
    </source>
</evidence>
<dbReference type="FunCoup" id="D3BQK9">
    <property type="interactions" value="263"/>
</dbReference>
<keyword evidence="1" id="KW-1133">Transmembrane helix</keyword>